<proteinExistence type="predicted"/>
<feature type="region of interest" description="Disordered" evidence="1">
    <location>
        <begin position="371"/>
        <end position="404"/>
    </location>
</feature>
<keyword evidence="2" id="KW-0812">Transmembrane</keyword>
<dbReference type="Pfam" id="PF00892">
    <property type="entry name" value="EamA"/>
    <property type="match status" value="1"/>
</dbReference>
<feature type="transmembrane region" description="Helical" evidence="2">
    <location>
        <begin position="317"/>
        <end position="340"/>
    </location>
</feature>
<reference evidence="4 5" key="1">
    <citation type="submission" date="2018-03" db="EMBL/GenBank/DDBJ databases">
        <title>Whole genome analyses suggest that Burkholderia sensu lato contains two further novel genera in the rhizoxinica-symbiotica group Mycetohabitans gen. nov., and Trinickia gen. nov.: implications for the evolution of diazotrophy and nodulation in the Burkholderiaceae.</title>
        <authorList>
            <person name="Estrada De Los Santos P."/>
            <person name="Palmer M."/>
            <person name="Chavez-Ramirez B."/>
            <person name="Steenkamp E.T."/>
            <person name="Hirsch A.M."/>
            <person name="Manyaka P."/>
            <person name="Maluk M."/>
            <person name="Lafos M."/>
            <person name="Crook M."/>
            <person name="Gross E."/>
            <person name="Simon M.F."/>
            <person name="Bueno Dos Reis Junior F."/>
            <person name="Poole P.S."/>
            <person name="Venter S.N."/>
            <person name="James E.K."/>
        </authorList>
    </citation>
    <scope>NUCLEOTIDE SEQUENCE [LARGE SCALE GENOMIC DNA]</scope>
    <source>
        <strain evidence="4 5">JPY-366</strain>
    </source>
</reference>
<feature type="transmembrane region" description="Helical" evidence="2">
    <location>
        <begin position="111"/>
        <end position="132"/>
    </location>
</feature>
<feature type="transmembrane region" description="Helical" evidence="2">
    <location>
        <begin position="138"/>
        <end position="156"/>
    </location>
</feature>
<keyword evidence="2" id="KW-1133">Transmembrane helix</keyword>
<name>A0A2T3XTY2_9BURK</name>
<feature type="transmembrane region" description="Helical" evidence="2">
    <location>
        <begin position="168"/>
        <end position="192"/>
    </location>
</feature>
<feature type="compositionally biased region" description="Basic and acidic residues" evidence="1">
    <location>
        <begin position="395"/>
        <end position="404"/>
    </location>
</feature>
<keyword evidence="2" id="KW-0472">Membrane</keyword>
<feature type="transmembrane region" description="Helical" evidence="2">
    <location>
        <begin position="51"/>
        <end position="71"/>
    </location>
</feature>
<organism evidence="4 5">
    <name type="scientific">Trinickia symbiotica</name>
    <dbReference type="NCBI Taxonomy" id="863227"/>
    <lineage>
        <taxon>Bacteria</taxon>
        <taxon>Pseudomonadati</taxon>
        <taxon>Pseudomonadota</taxon>
        <taxon>Betaproteobacteria</taxon>
        <taxon>Burkholderiales</taxon>
        <taxon>Burkholderiaceae</taxon>
        <taxon>Trinickia</taxon>
    </lineage>
</organism>
<feature type="transmembrane region" description="Helical" evidence="2">
    <location>
        <begin position="204"/>
        <end position="222"/>
    </location>
</feature>
<dbReference type="SUPFAM" id="SSF103481">
    <property type="entry name" value="Multidrug resistance efflux transporter EmrE"/>
    <property type="match status" value="1"/>
</dbReference>
<feature type="transmembrane region" description="Helical" evidence="2">
    <location>
        <begin position="77"/>
        <end position="99"/>
    </location>
</feature>
<feature type="domain" description="EamA" evidence="3">
    <location>
        <begin position="49"/>
        <end position="183"/>
    </location>
</feature>
<dbReference type="GO" id="GO:0016020">
    <property type="term" value="C:membrane"/>
    <property type="evidence" value="ECO:0007669"/>
    <property type="project" value="InterPro"/>
</dbReference>
<dbReference type="EMBL" id="PYUC01000007">
    <property type="protein sequence ID" value="PTB19955.1"/>
    <property type="molecule type" value="Genomic_DNA"/>
</dbReference>
<feature type="transmembrane region" description="Helical" evidence="2">
    <location>
        <begin position="290"/>
        <end position="310"/>
    </location>
</feature>
<sequence length="404" mass="43122">MFVRFSERQAAQPERTKGRDCRIEQDIAAPDRLDCEPVHTRNGEAAMRRGVMYGMMAGALWGTVFLVPRLLADFSPALLASARCMMYGIVSLAAAVPIARRIAAKLTRADLVALARLAFIGNLVYYVFLTAAVHHVGIGPTSLIVGVLPVTVTLAGRRDHGAVPLGRLIWPLALVMAGIVCINVDVFANAPAPTPDAQSVPGKLLGLVCALGALASWTWFAVENARTLRRLNAHETKFDSNEWSVLLGILTGLFGAMLWFPASALTDGPGGIANAGAIAAAGAGDARWQIFWLLNLGLAVGASWLGNGLWNAAATRLPLTLSGQMIVFETLFALLYGFIYDSRLPRPLEAAAILLLLAGVVWAVRRHSGEQAGKRPEQDVTVLDAHQAHEAASPSREEARSPSA</sequence>
<evidence type="ECO:0000313" key="4">
    <source>
        <dbReference type="EMBL" id="PTB19955.1"/>
    </source>
</evidence>
<accession>A0A2T3XTY2</accession>
<feature type="transmembrane region" description="Helical" evidence="2">
    <location>
        <begin position="243"/>
        <end position="262"/>
    </location>
</feature>
<dbReference type="Proteomes" id="UP000240638">
    <property type="component" value="Unassembled WGS sequence"/>
</dbReference>
<evidence type="ECO:0000256" key="2">
    <source>
        <dbReference type="SAM" id="Phobius"/>
    </source>
</evidence>
<dbReference type="InterPro" id="IPR000620">
    <property type="entry name" value="EamA_dom"/>
</dbReference>
<feature type="transmembrane region" description="Helical" evidence="2">
    <location>
        <begin position="346"/>
        <end position="364"/>
    </location>
</feature>
<dbReference type="AlphaFoldDB" id="A0A2T3XTY2"/>
<dbReference type="InterPro" id="IPR037185">
    <property type="entry name" value="EmrE-like"/>
</dbReference>
<comment type="caution">
    <text evidence="4">The sequence shown here is derived from an EMBL/GenBank/DDBJ whole genome shotgun (WGS) entry which is preliminary data.</text>
</comment>
<evidence type="ECO:0000256" key="1">
    <source>
        <dbReference type="SAM" id="MobiDB-lite"/>
    </source>
</evidence>
<evidence type="ECO:0000313" key="5">
    <source>
        <dbReference type="Proteomes" id="UP000240638"/>
    </source>
</evidence>
<evidence type="ECO:0000259" key="3">
    <source>
        <dbReference type="Pfam" id="PF00892"/>
    </source>
</evidence>
<gene>
    <name evidence="4" type="ORF">C9I57_16450</name>
</gene>
<protein>
    <submittedName>
        <fullName evidence="4">EamA family transporter</fullName>
    </submittedName>
</protein>